<dbReference type="InterPro" id="IPR045444">
    <property type="entry name" value="DUF6503"/>
</dbReference>
<dbReference type="EMBL" id="JBHTJH010000004">
    <property type="protein sequence ID" value="MFD0861847.1"/>
    <property type="molecule type" value="Genomic_DNA"/>
</dbReference>
<sequence>MNIILSRSKIFFIVAMSIVLFQSCKENESTIAQEIIDKAIERVGGDSFFQSCINFTFRDEEYRAFRADGVFALERLRRDSLGTIRDVLSNNDFKRYLNDSLVKVPDSMKQRYANSINSVHYFSVLPFGLNDAAVQKRYLGNVEINDKQYYKVQVTFAQEGGGDDFDDVFIYWFETNTYSLDYLAYEFHVNGGGMRFREAFNEKEVGGFKFVDYNNYKPMDEEVALSDLDSLFQRERLQLLSKIVLQDLSTTCDYTY</sequence>
<dbReference type="Proteomes" id="UP001596978">
    <property type="component" value="Unassembled WGS sequence"/>
</dbReference>
<gene>
    <name evidence="1" type="ORF">ACFQ1M_06485</name>
</gene>
<accession>A0ABW3CXN9</accession>
<comment type="caution">
    <text evidence="1">The sequence shown here is derived from an EMBL/GenBank/DDBJ whole genome shotgun (WGS) entry which is preliminary data.</text>
</comment>
<evidence type="ECO:0000313" key="1">
    <source>
        <dbReference type="EMBL" id="MFD0861847.1"/>
    </source>
</evidence>
<evidence type="ECO:0000313" key="2">
    <source>
        <dbReference type="Proteomes" id="UP001596978"/>
    </source>
</evidence>
<keyword evidence="2" id="KW-1185">Reference proteome</keyword>
<dbReference type="PROSITE" id="PS51257">
    <property type="entry name" value="PROKAR_LIPOPROTEIN"/>
    <property type="match status" value="1"/>
</dbReference>
<name>A0ABW3CXN9_9FLAO</name>
<proteinExistence type="predicted"/>
<dbReference type="RefSeq" id="WP_386405637.1">
    <property type="nucleotide sequence ID" value="NZ_JBHTJH010000004.1"/>
</dbReference>
<organism evidence="1 2">
    <name type="scientific">Sungkyunkwania multivorans</name>
    <dbReference type="NCBI Taxonomy" id="1173618"/>
    <lineage>
        <taxon>Bacteria</taxon>
        <taxon>Pseudomonadati</taxon>
        <taxon>Bacteroidota</taxon>
        <taxon>Flavobacteriia</taxon>
        <taxon>Flavobacteriales</taxon>
        <taxon>Flavobacteriaceae</taxon>
        <taxon>Sungkyunkwania</taxon>
    </lineage>
</organism>
<reference evidence="2" key="1">
    <citation type="journal article" date="2019" name="Int. J. Syst. Evol. Microbiol.">
        <title>The Global Catalogue of Microorganisms (GCM) 10K type strain sequencing project: providing services to taxonomists for standard genome sequencing and annotation.</title>
        <authorList>
            <consortium name="The Broad Institute Genomics Platform"/>
            <consortium name="The Broad Institute Genome Sequencing Center for Infectious Disease"/>
            <person name="Wu L."/>
            <person name="Ma J."/>
        </authorList>
    </citation>
    <scope>NUCLEOTIDE SEQUENCE [LARGE SCALE GENOMIC DNA]</scope>
    <source>
        <strain evidence="2">CCUG 62952</strain>
    </source>
</reference>
<protein>
    <submittedName>
        <fullName evidence="1">DUF6503 family protein</fullName>
    </submittedName>
</protein>
<dbReference type="Pfam" id="PF20113">
    <property type="entry name" value="DUF6503"/>
    <property type="match status" value="1"/>
</dbReference>